<keyword evidence="6" id="KW-1185">Reference proteome</keyword>
<dbReference type="Pfam" id="PF15927">
    <property type="entry name" value="Casc1_N"/>
    <property type="match status" value="1"/>
</dbReference>
<dbReference type="KEGG" id="tad:TRIADDRAFT_29700"/>
<keyword evidence="3" id="KW-0472">Membrane</keyword>
<reference evidence="5 6" key="1">
    <citation type="journal article" date="2008" name="Nature">
        <title>The Trichoplax genome and the nature of placozoans.</title>
        <authorList>
            <person name="Srivastava M."/>
            <person name="Begovic E."/>
            <person name="Chapman J."/>
            <person name="Putnam N.H."/>
            <person name="Hellsten U."/>
            <person name="Kawashima T."/>
            <person name="Kuo A."/>
            <person name="Mitros T."/>
            <person name="Salamov A."/>
            <person name="Carpenter M.L."/>
            <person name="Signorovitch A.Y."/>
            <person name="Moreno M.A."/>
            <person name="Kamm K."/>
            <person name="Grimwood J."/>
            <person name="Schmutz J."/>
            <person name="Shapiro H."/>
            <person name="Grigoriev I.V."/>
            <person name="Buss L.W."/>
            <person name="Schierwater B."/>
            <person name="Dellaporta S.L."/>
            <person name="Rokhsar D.S."/>
        </authorList>
    </citation>
    <scope>NUCLEOTIDE SEQUENCE [LARGE SCALE GENOMIC DNA]</scope>
    <source>
        <strain evidence="5 6">Grell-BS-1999</strain>
    </source>
</reference>
<feature type="region of interest" description="Disordered" evidence="2">
    <location>
        <begin position="297"/>
        <end position="324"/>
    </location>
</feature>
<evidence type="ECO:0000256" key="3">
    <source>
        <dbReference type="SAM" id="Phobius"/>
    </source>
</evidence>
<dbReference type="GO" id="GO:0008017">
    <property type="term" value="F:microtubule binding"/>
    <property type="evidence" value="ECO:0000318"/>
    <property type="project" value="GO_Central"/>
</dbReference>
<dbReference type="EMBL" id="DS985251">
    <property type="protein sequence ID" value="EDV21836.1"/>
    <property type="molecule type" value="Genomic_DNA"/>
</dbReference>
<dbReference type="STRING" id="10228.B3S5Q5"/>
<evidence type="ECO:0000313" key="6">
    <source>
        <dbReference type="Proteomes" id="UP000009022"/>
    </source>
</evidence>
<feature type="non-terminal residue" evidence="5">
    <location>
        <position position="1"/>
    </location>
</feature>
<dbReference type="AlphaFoldDB" id="B3S5Q5"/>
<sequence length="611" mass="70102">WNRFMRCDGSPNPFISSELNTYMNLWREDTAIKSISEVLNEITDGVNGMDELSLSEGDNSTEVKEERNRQASLQLQQLVSDKLDETTMYQLAFAHENADPDQLNFKQSESSHQATICLWANLSKNPRVKALDFEERSFSIELPRLILLANIGIRVMYTKFDYLSPKCRTFNPKPRRKIVVLIINFTAISICSILLILDFDQLTESVENAENNENVDGEHNKDIVADDDEESVYEEIDDDLLDDDDNVVDLRAYRSMGGCVYIDLIQLPPQRKKIKNWIIRETISPGLQRQAYPFDASKPVTPAQTSSGKESASTNSPSTSGNSSGSLLTTMQLPQYMVFSEPPQLARWDDKNACWRFDGFNDVKYDEATKMIAFKIDFFGPIAIMQDKYLNLPFQFWEYTPLDLNHGKLLFMAAITEFEVEIKVINFDDVCRIKLTAESPKEIELITDKWMSPQELMKCMEEIGIDVFPTIDSDKYVSINPKKKKLEFDVYRQIALTGSAYSYSWSKWNTEADSGRDSIILRGVENLTAEEALDYKIYMINRQRASELKITEESDEYSESPAEGTHFHSDLYHMITDGATQDSLTRIRNSSFLFVDNLYTWLSSTRLFAFS</sequence>
<dbReference type="PANTHER" id="PTHR20929">
    <property type="entry name" value="LUNG ADENOMA SUSCEPTIBILITY 1-RELATED"/>
    <property type="match status" value="1"/>
</dbReference>
<dbReference type="OMA" id="FTRCEKT"/>
<dbReference type="PANTHER" id="PTHR20929:SF11">
    <property type="entry name" value="DYNEIN AXONEMAL INTERMEDIATE CHAIN 7"/>
    <property type="match status" value="1"/>
</dbReference>
<dbReference type="InterPro" id="IPR023247">
    <property type="entry name" value="IC97/Dnai7-like"/>
</dbReference>
<feature type="transmembrane region" description="Helical" evidence="3">
    <location>
        <begin position="178"/>
        <end position="197"/>
    </location>
</feature>
<dbReference type="CTD" id="6756788"/>
<dbReference type="PRINTS" id="PR02043">
    <property type="entry name" value="CANCERSCCP1"/>
</dbReference>
<proteinExistence type="inferred from homology"/>
<dbReference type="eggNOG" id="ENOG502QQM9">
    <property type="taxonomic scope" value="Eukaryota"/>
</dbReference>
<dbReference type="GO" id="GO:0005930">
    <property type="term" value="C:axoneme"/>
    <property type="evidence" value="ECO:0000318"/>
    <property type="project" value="GO_Central"/>
</dbReference>
<protein>
    <recommendedName>
        <fullName evidence="4">IC97/Casc1 N-terminal domain-containing protein</fullName>
    </recommendedName>
</protein>
<organism evidence="5 6">
    <name type="scientific">Trichoplax adhaerens</name>
    <name type="common">Trichoplax reptans</name>
    <dbReference type="NCBI Taxonomy" id="10228"/>
    <lineage>
        <taxon>Eukaryota</taxon>
        <taxon>Metazoa</taxon>
        <taxon>Placozoa</taxon>
        <taxon>Uniplacotomia</taxon>
        <taxon>Trichoplacea</taxon>
        <taxon>Trichoplacidae</taxon>
        <taxon>Trichoplax</taxon>
    </lineage>
</organism>
<gene>
    <name evidence="5" type="ORF">TRIADDRAFT_29700</name>
</gene>
<feature type="compositionally biased region" description="Low complexity" evidence="2">
    <location>
        <begin position="311"/>
        <end position="324"/>
    </location>
</feature>
<dbReference type="RefSeq" id="XP_002115473.1">
    <property type="nucleotide sequence ID" value="XM_002115437.1"/>
</dbReference>
<dbReference type="PhylomeDB" id="B3S5Q5"/>
<evidence type="ECO:0000256" key="1">
    <source>
        <dbReference type="ARBA" id="ARBA00024332"/>
    </source>
</evidence>
<comment type="similarity">
    <text evidence="1">Belongs to the DNAI7 family.</text>
</comment>
<keyword evidence="3" id="KW-1133">Transmembrane helix</keyword>
<accession>B3S5Q5</accession>
<dbReference type="GeneID" id="6756788"/>
<evidence type="ECO:0000313" key="5">
    <source>
        <dbReference type="EMBL" id="EDV21836.1"/>
    </source>
</evidence>
<dbReference type="InterPro" id="IPR031826">
    <property type="entry name" value="IC97/Casc1_N"/>
</dbReference>
<dbReference type="GO" id="GO:0048487">
    <property type="term" value="F:beta-tubulin binding"/>
    <property type="evidence" value="ECO:0000318"/>
    <property type="project" value="GO_Central"/>
</dbReference>
<evidence type="ECO:0000259" key="4">
    <source>
        <dbReference type="Pfam" id="PF15927"/>
    </source>
</evidence>
<keyword evidence="3" id="KW-0812">Transmembrane</keyword>
<dbReference type="Proteomes" id="UP000009022">
    <property type="component" value="Unassembled WGS sequence"/>
</dbReference>
<name>B3S5Q5_TRIAD</name>
<feature type="domain" description="IC97/Casc1 N-terminal" evidence="4">
    <location>
        <begin position="1"/>
        <end position="127"/>
    </location>
</feature>
<dbReference type="OrthoDB" id="297923at2759"/>
<dbReference type="InParanoid" id="B3S5Q5"/>
<dbReference type="HOGENOM" id="CLU_003945_1_0_1"/>
<evidence type="ECO:0000256" key="2">
    <source>
        <dbReference type="SAM" id="MobiDB-lite"/>
    </source>
</evidence>